<feature type="region of interest" description="Disordered" evidence="1">
    <location>
        <begin position="148"/>
        <end position="235"/>
    </location>
</feature>
<dbReference type="Proteomes" id="UP000030746">
    <property type="component" value="Unassembled WGS sequence"/>
</dbReference>
<evidence type="ECO:0000313" key="2">
    <source>
        <dbReference type="EMBL" id="ESO99837.1"/>
    </source>
</evidence>
<organism evidence="2 3">
    <name type="scientific">Lottia gigantea</name>
    <name type="common">Giant owl limpet</name>
    <dbReference type="NCBI Taxonomy" id="225164"/>
    <lineage>
        <taxon>Eukaryota</taxon>
        <taxon>Metazoa</taxon>
        <taxon>Spiralia</taxon>
        <taxon>Lophotrochozoa</taxon>
        <taxon>Mollusca</taxon>
        <taxon>Gastropoda</taxon>
        <taxon>Patellogastropoda</taxon>
        <taxon>Lottioidea</taxon>
        <taxon>Lottiidae</taxon>
        <taxon>Lottia</taxon>
    </lineage>
</organism>
<dbReference type="CTD" id="20242409"/>
<evidence type="ECO:0000313" key="3">
    <source>
        <dbReference type="Proteomes" id="UP000030746"/>
    </source>
</evidence>
<gene>
    <name evidence="2" type="ORF">LOTGIDRAFT_173495</name>
</gene>
<reference evidence="2 3" key="1">
    <citation type="journal article" date="2013" name="Nature">
        <title>Insights into bilaterian evolution from three spiralian genomes.</title>
        <authorList>
            <person name="Simakov O."/>
            <person name="Marletaz F."/>
            <person name="Cho S.J."/>
            <person name="Edsinger-Gonzales E."/>
            <person name="Havlak P."/>
            <person name="Hellsten U."/>
            <person name="Kuo D.H."/>
            <person name="Larsson T."/>
            <person name="Lv J."/>
            <person name="Arendt D."/>
            <person name="Savage R."/>
            <person name="Osoegawa K."/>
            <person name="de Jong P."/>
            <person name="Grimwood J."/>
            <person name="Chapman J.A."/>
            <person name="Shapiro H."/>
            <person name="Aerts A."/>
            <person name="Otillar R.P."/>
            <person name="Terry A.Y."/>
            <person name="Boore J.L."/>
            <person name="Grigoriev I.V."/>
            <person name="Lindberg D.R."/>
            <person name="Seaver E.C."/>
            <person name="Weisblat D.A."/>
            <person name="Putnam N.H."/>
            <person name="Rokhsar D.S."/>
        </authorList>
    </citation>
    <scope>NUCLEOTIDE SEQUENCE [LARGE SCALE GENOMIC DNA]</scope>
</reference>
<dbReference type="EMBL" id="KB200890">
    <property type="protein sequence ID" value="ESO99837.1"/>
    <property type="molecule type" value="Genomic_DNA"/>
</dbReference>
<dbReference type="RefSeq" id="XP_009049485.1">
    <property type="nucleotide sequence ID" value="XM_009051237.1"/>
</dbReference>
<sequence>MAGVGKSINIQTATVEELKQIRYYVGDKIAERIVQIRESQDIPITLYQILSLGKLSHWEMVETGEIIGLEIPDPLSDLDKLTLNTTPDIPQVNFKSESDTESVKVNTSDLNVDAVSNIIQDTIAVTANTGRPGRVSLDILGRSRYDSRTWTNGNRYNRPYRDQEQPRRYERYNNSQEQDREPPHRYNDRRSSNFDRDYRVRRSDRSESETEHSQSDSGRSRRRGKRNNNSSPIRDMSRIIEVVQGLMTLRQMLGYDYRNN</sequence>
<dbReference type="KEGG" id="lgi:LOTGIDRAFT_173495"/>
<dbReference type="GeneID" id="20242409"/>
<evidence type="ECO:0000256" key="1">
    <source>
        <dbReference type="SAM" id="MobiDB-lite"/>
    </source>
</evidence>
<accession>V4ARJ4</accession>
<protein>
    <submittedName>
        <fullName evidence="2">Uncharacterized protein</fullName>
    </submittedName>
</protein>
<proteinExistence type="predicted"/>
<dbReference type="AlphaFoldDB" id="V4ARJ4"/>
<feature type="compositionally biased region" description="Basic and acidic residues" evidence="1">
    <location>
        <begin position="159"/>
        <end position="214"/>
    </location>
</feature>
<dbReference type="HOGENOM" id="CLU_1070734_0_0_1"/>
<keyword evidence="3" id="KW-1185">Reference proteome</keyword>
<name>V4ARJ4_LOTGI</name>